<sequence length="461" mass="53026">MKATEKIKHLHLRAGFGLRPEEWAKKRKEPLNQQIDALFKQTEAQPFRALDFPFPKDPKSLSKKKRRELRKKSRKLRNQVNNQWIERMIRPKKESPLLDKMALFWHGHFACEPKLHHHAEEYLAAIRQHALGNFKDLLLAVSKSTAMILYLNNQQNRKKKPNENFARELMELFTLGRGHYSEQDIKESARAFTGWHCNAQKAQFKFKERQHDAGSKTFMGQTGNFAGEDIINIILQQKRCAEFLAEKLYAFFVNERKPNKKHISALADTIYNSQYDLQTALRFLFSADWFYDPKHLGANIKSPVLLLVQLARILDLRAENELAWLQPQQALGQLLFKPPNVAGWPGGRSWIDHSLLLMRLNLAAAIFEKTNIVFRPKDDPKAAGRGKGFRKLAVRANLVPLNTLCAQEKDILAALSDYLLLQAPKLSAPNFQAYLSLAQTKEEKIKAGSLLLLSTPEFQIC</sequence>
<evidence type="ECO:0000256" key="1">
    <source>
        <dbReference type="SAM" id="MobiDB-lite"/>
    </source>
</evidence>
<dbReference type="OrthoDB" id="9772295at2"/>
<protein>
    <recommendedName>
        <fullName evidence="4">DUF1800 domain-containing protein</fullName>
    </recommendedName>
</protein>
<dbReference type="Pfam" id="PF08811">
    <property type="entry name" value="DUF1800"/>
    <property type="match status" value="1"/>
</dbReference>
<evidence type="ECO:0000313" key="3">
    <source>
        <dbReference type="Proteomes" id="UP000007519"/>
    </source>
</evidence>
<dbReference type="AlphaFoldDB" id="H6L1S0"/>
<dbReference type="STRING" id="984262.SGRA_3423"/>
<dbReference type="Proteomes" id="UP000007519">
    <property type="component" value="Chromosome"/>
</dbReference>
<feature type="region of interest" description="Disordered" evidence="1">
    <location>
        <begin position="53"/>
        <end position="75"/>
    </location>
</feature>
<dbReference type="InterPro" id="IPR014917">
    <property type="entry name" value="DUF1800"/>
</dbReference>
<dbReference type="HOGENOM" id="CLU_026001_1_2_10"/>
<dbReference type="KEGG" id="sgn:SGRA_3423"/>
<feature type="compositionally biased region" description="Basic residues" evidence="1">
    <location>
        <begin position="61"/>
        <end position="75"/>
    </location>
</feature>
<name>H6L1S0_SAPGL</name>
<keyword evidence="3" id="KW-1185">Reference proteome</keyword>
<proteinExistence type="predicted"/>
<dbReference type="RefSeq" id="WP_015693742.1">
    <property type="nucleotide sequence ID" value="NC_016940.1"/>
</dbReference>
<organism evidence="2 3">
    <name type="scientific">Saprospira grandis (strain Lewin)</name>
    <dbReference type="NCBI Taxonomy" id="984262"/>
    <lineage>
        <taxon>Bacteria</taxon>
        <taxon>Pseudomonadati</taxon>
        <taxon>Bacteroidota</taxon>
        <taxon>Saprospiria</taxon>
        <taxon>Saprospirales</taxon>
        <taxon>Saprospiraceae</taxon>
        <taxon>Saprospira</taxon>
    </lineage>
</organism>
<evidence type="ECO:0000313" key="2">
    <source>
        <dbReference type="EMBL" id="AFC26148.1"/>
    </source>
</evidence>
<gene>
    <name evidence="2" type="ordered locus">SGRA_3423</name>
</gene>
<dbReference type="EMBL" id="CP002831">
    <property type="protein sequence ID" value="AFC26148.1"/>
    <property type="molecule type" value="Genomic_DNA"/>
</dbReference>
<reference evidence="2 3" key="1">
    <citation type="journal article" date="2012" name="Stand. Genomic Sci.">
        <title>Complete genome sequencing and analysis of Saprospira grandis str. Lewin, a predatory marine bacterium.</title>
        <authorList>
            <person name="Saw J.H."/>
            <person name="Yuryev A."/>
            <person name="Kanbe M."/>
            <person name="Hou S."/>
            <person name="Young A.G."/>
            <person name="Aizawa S."/>
            <person name="Alam M."/>
        </authorList>
    </citation>
    <scope>NUCLEOTIDE SEQUENCE [LARGE SCALE GENOMIC DNA]</scope>
    <source>
        <strain evidence="2 3">Lewin</strain>
    </source>
</reference>
<dbReference type="eggNOG" id="COG5267">
    <property type="taxonomic scope" value="Bacteria"/>
</dbReference>
<evidence type="ECO:0008006" key="4">
    <source>
        <dbReference type="Google" id="ProtNLM"/>
    </source>
</evidence>
<accession>H6L1S0</accession>